<evidence type="ECO:0000313" key="2">
    <source>
        <dbReference type="EMBL" id="CEN61011.1"/>
    </source>
</evidence>
<sequence>MHLPTLTLLTTSLAALGSATRFHNQFGKPGWLQDNQGTQVYIKNNGVADVGGGWGFFWVDGNVCHQNSVAFGWPADYGDVYLKSDGFLYNGGGGQISNSKLC</sequence>
<dbReference type="EMBL" id="CDMC01000006">
    <property type="protein sequence ID" value="CEN61011.1"/>
    <property type="molecule type" value="Genomic_DNA"/>
</dbReference>
<gene>
    <name evidence="2" type="ORF">ASPCAL07680</name>
</gene>
<dbReference type="OrthoDB" id="4379324at2759"/>
<dbReference type="Proteomes" id="UP000054771">
    <property type="component" value="Unassembled WGS sequence"/>
</dbReference>
<proteinExistence type="predicted"/>
<name>A0A0U5GUZ7_ASPCI</name>
<keyword evidence="3" id="KW-1185">Reference proteome</keyword>
<keyword evidence="1" id="KW-0732">Signal</keyword>
<protein>
    <submittedName>
        <fullName evidence="2">Uncharacterized protein</fullName>
    </submittedName>
</protein>
<reference evidence="3" key="1">
    <citation type="journal article" date="2016" name="Genome Announc.">
        <title>Draft genome sequences of fungus Aspergillus calidoustus.</title>
        <authorList>
            <person name="Horn F."/>
            <person name="Linde J."/>
            <person name="Mattern D.J."/>
            <person name="Walther G."/>
            <person name="Guthke R."/>
            <person name="Scherlach K."/>
            <person name="Martin K."/>
            <person name="Brakhage A.A."/>
            <person name="Petzke L."/>
            <person name="Valiante V."/>
        </authorList>
    </citation>
    <scope>NUCLEOTIDE SEQUENCE [LARGE SCALE GENOMIC DNA]</scope>
    <source>
        <strain evidence="3">SF006504</strain>
    </source>
</reference>
<evidence type="ECO:0000313" key="3">
    <source>
        <dbReference type="Proteomes" id="UP000054771"/>
    </source>
</evidence>
<dbReference type="AlphaFoldDB" id="A0A0U5GUZ7"/>
<feature type="chain" id="PRO_5006858240" evidence="1">
    <location>
        <begin position="20"/>
        <end position="102"/>
    </location>
</feature>
<organism evidence="2 3">
    <name type="scientific">Aspergillus calidoustus</name>
    <dbReference type="NCBI Taxonomy" id="454130"/>
    <lineage>
        <taxon>Eukaryota</taxon>
        <taxon>Fungi</taxon>
        <taxon>Dikarya</taxon>
        <taxon>Ascomycota</taxon>
        <taxon>Pezizomycotina</taxon>
        <taxon>Eurotiomycetes</taxon>
        <taxon>Eurotiomycetidae</taxon>
        <taxon>Eurotiales</taxon>
        <taxon>Aspergillaceae</taxon>
        <taxon>Aspergillus</taxon>
        <taxon>Aspergillus subgen. Nidulantes</taxon>
    </lineage>
</organism>
<evidence type="ECO:0000256" key="1">
    <source>
        <dbReference type="SAM" id="SignalP"/>
    </source>
</evidence>
<feature type="signal peptide" evidence="1">
    <location>
        <begin position="1"/>
        <end position="19"/>
    </location>
</feature>
<accession>A0A0U5GUZ7</accession>